<dbReference type="PANTHER" id="PTHR37736:SF1">
    <property type="entry name" value="GLYCINE-RICH PROTEIN"/>
    <property type="match status" value="1"/>
</dbReference>
<evidence type="ECO:0000313" key="1">
    <source>
        <dbReference type="EMBL" id="KAK2985002.1"/>
    </source>
</evidence>
<reference evidence="1" key="1">
    <citation type="submission" date="2022-12" db="EMBL/GenBank/DDBJ databases">
        <title>Draft genome assemblies for two species of Escallonia (Escalloniales).</title>
        <authorList>
            <person name="Chanderbali A."/>
            <person name="Dervinis C."/>
            <person name="Anghel I."/>
            <person name="Soltis D."/>
            <person name="Soltis P."/>
            <person name="Zapata F."/>
        </authorList>
    </citation>
    <scope>NUCLEOTIDE SEQUENCE</scope>
    <source>
        <strain evidence="1">UCBG92.1500</strain>
        <tissue evidence="1">Leaf</tissue>
    </source>
</reference>
<gene>
    <name evidence="1" type="ORF">RJ640_015597</name>
</gene>
<dbReference type="PANTHER" id="PTHR37736">
    <property type="entry name" value="GLYCINE-RICH PROTEIN"/>
    <property type="match status" value="1"/>
</dbReference>
<dbReference type="Pfam" id="PF14990">
    <property type="entry name" value="DUF4516"/>
    <property type="match status" value="1"/>
</dbReference>
<comment type="caution">
    <text evidence="1">The sequence shown here is derived from an EMBL/GenBank/DDBJ whole genome shotgun (WGS) entry which is preliminary data.</text>
</comment>
<keyword evidence="2" id="KW-1185">Reference proteome</keyword>
<dbReference type="InterPro" id="IPR027858">
    <property type="entry name" value="BRAWNIN"/>
</dbReference>
<dbReference type="GO" id="GO:0034551">
    <property type="term" value="P:mitochondrial respiratory chain complex III assembly"/>
    <property type="evidence" value="ECO:0007669"/>
    <property type="project" value="InterPro"/>
</dbReference>
<dbReference type="EMBL" id="JAVXUO010001196">
    <property type="protein sequence ID" value="KAK2985002.1"/>
    <property type="molecule type" value="Genomic_DNA"/>
</dbReference>
<dbReference type="Proteomes" id="UP001187471">
    <property type="component" value="Unassembled WGS sequence"/>
</dbReference>
<proteinExistence type="predicted"/>
<accession>A0AA88RD11</accession>
<dbReference type="GO" id="GO:0005739">
    <property type="term" value="C:mitochondrion"/>
    <property type="evidence" value="ECO:0007669"/>
    <property type="project" value="GOC"/>
</dbReference>
<organism evidence="1 2">
    <name type="scientific">Escallonia rubra</name>
    <dbReference type="NCBI Taxonomy" id="112253"/>
    <lineage>
        <taxon>Eukaryota</taxon>
        <taxon>Viridiplantae</taxon>
        <taxon>Streptophyta</taxon>
        <taxon>Embryophyta</taxon>
        <taxon>Tracheophyta</taxon>
        <taxon>Spermatophyta</taxon>
        <taxon>Magnoliopsida</taxon>
        <taxon>eudicotyledons</taxon>
        <taxon>Gunneridae</taxon>
        <taxon>Pentapetalae</taxon>
        <taxon>asterids</taxon>
        <taxon>campanulids</taxon>
        <taxon>Escalloniales</taxon>
        <taxon>Escalloniaceae</taxon>
        <taxon>Escallonia</taxon>
    </lineage>
</organism>
<name>A0AA88RD11_9ASTE</name>
<evidence type="ECO:0000313" key="2">
    <source>
        <dbReference type="Proteomes" id="UP001187471"/>
    </source>
</evidence>
<sequence>MVLSLINKRLCALQKKQNRITQMEEVVSPGKPINKEQEETLKSKPSVLAAIDELEKLRQPISAAKFGGKQPTGTPSLAWSCVVVVASLLTGASVVHSFFKPDLIGIASCAEQADGLAVSEVVKSARHHANTNVTILSDSEERKTPAKTNITILSNCSNFIRRLALDEEDL</sequence>
<protein>
    <submittedName>
        <fullName evidence="1">Uncharacterized protein</fullName>
    </submittedName>
</protein>
<dbReference type="AlphaFoldDB" id="A0AA88RD11"/>